<dbReference type="AlphaFoldDB" id="D5VU85"/>
<dbReference type="HOGENOM" id="CLU_016047_1_2_2"/>
<name>D5VU85_METIM</name>
<feature type="transmembrane region" description="Helical" evidence="9">
    <location>
        <begin position="256"/>
        <end position="275"/>
    </location>
</feature>
<evidence type="ECO:0000256" key="6">
    <source>
        <dbReference type="ARBA" id="ARBA00022692"/>
    </source>
</evidence>
<dbReference type="Pfam" id="PF00528">
    <property type="entry name" value="BPD_transp_1"/>
    <property type="match status" value="1"/>
</dbReference>
<evidence type="ECO:0000256" key="2">
    <source>
        <dbReference type="ARBA" id="ARBA00009047"/>
    </source>
</evidence>
<dbReference type="STRING" id="573063.Metin_0024"/>
<dbReference type="GO" id="GO:0015423">
    <property type="term" value="F:ABC-type maltose transporter activity"/>
    <property type="evidence" value="ECO:0007669"/>
    <property type="project" value="TreeGrafter"/>
</dbReference>
<evidence type="ECO:0000259" key="10">
    <source>
        <dbReference type="PROSITE" id="PS50928"/>
    </source>
</evidence>
<evidence type="ECO:0000256" key="3">
    <source>
        <dbReference type="ARBA" id="ARBA00022448"/>
    </source>
</evidence>
<dbReference type="CDD" id="cd06261">
    <property type="entry name" value="TM_PBP2"/>
    <property type="match status" value="1"/>
</dbReference>
<dbReference type="EMBL" id="CP002009">
    <property type="protein sequence ID" value="ADG12697.1"/>
    <property type="molecule type" value="Genomic_DNA"/>
</dbReference>
<keyword evidence="12" id="KW-1185">Reference proteome</keyword>
<evidence type="ECO:0000256" key="1">
    <source>
        <dbReference type="ARBA" id="ARBA00004651"/>
    </source>
</evidence>
<accession>D5VU85</accession>
<keyword evidence="4" id="KW-1003">Cell membrane</keyword>
<dbReference type="GO" id="GO:0042956">
    <property type="term" value="P:maltodextrin transmembrane transport"/>
    <property type="evidence" value="ECO:0007669"/>
    <property type="project" value="TreeGrafter"/>
</dbReference>
<evidence type="ECO:0000313" key="11">
    <source>
        <dbReference type="EMBL" id="ADG12697.1"/>
    </source>
</evidence>
<protein>
    <submittedName>
        <fullName evidence="11">Binding-protein-dependent transport systems inner membrane component</fullName>
    </submittedName>
</protein>
<evidence type="ECO:0000256" key="8">
    <source>
        <dbReference type="ARBA" id="ARBA00023136"/>
    </source>
</evidence>
<evidence type="ECO:0000256" key="4">
    <source>
        <dbReference type="ARBA" id="ARBA00022475"/>
    </source>
</evidence>
<feature type="transmembrane region" description="Helical" evidence="9">
    <location>
        <begin position="117"/>
        <end position="140"/>
    </location>
</feature>
<dbReference type="InterPro" id="IPR035906">
    <property type="entry name" value="MetI-like_sf"/>
</dbReference>
<evidence type="ECO:0000256" key="5">
    <source>
        <dbReference type="ARBA" id="ARBA00022597"/>
    </source>
</evidence>
<dbReference type="SUPFAM" id="SSF161098">
    <property type="entry name" value="MetI-like"/>
    <property type="match status" value="1"/>
</dbReference>
<organism evidence="11 12">
    <name type="scientific">Methanocaldococcus infernus (strain DSM 11812 / JCM 15783 / ME)</name>
    <dbReference type="NCBI Taxonomy" id="573063"/>
    <lineage>
        <taxon>Archaea</taxon>
        <taxon>Methanobacteriati</taxon>
        <taxon>Methanobacteriota</taxon>
        <taxon>Methanomada group</taxon>
        <taxon>Methanococci</taxon>
        <taxon>Methanococcales</taxon>
        <taxon>Methanocaldococcaceae</taxon>
        <taxon>Methanocaldococcus</taxon>
    </lineage>
</organism>
<keyword evidence="8 9" id="KW-0472">Membrane</keyword>
<dbReference type="eggNOG" id="arCOG00159">
    <property type="taxonomic scope" value="Archaea"/>
</dbReference>
<feature type="transmembrane region" description="Helical" evidence="9">
    <location>
        <begin position="79"/>
        <end position="105"/>
    </location>
</feature>
<dbReference type="PROSITE" id="PS50928">
    <property type="entry name" value="ABC_TM1"/>
    <property type="match status" value="1"/>
</dbReference>
<gene>
    <name evidence="11" type="ordered locus">Metin_0024</name>
</gene>
<feature type="transmembrane region" description="Helical" evidence="9">
    <location>
        <begin position="12"/>
        <end position="35"/>
    </location>
</feature>
<sequence>MRDIETGKKKYTYITILILLILSFPIILGYLLLILSSFSTHMITNLDFTSFSFTLKNWIMIFQGNLSTLGGIKNDISSIILNTCIVALGVSIVVTFVSTLSAYSLSRMDFKGRKELMILLLLLHAFPGVALIIGVYLLYFLTLPKSYDLIRVYSFIYVILARAALEIPMSVWIMKGFFDNIPWELEWAGVIDGASRIKIWWKIMLPLVKPGILAVSLFAFLAGWEDIIYVRTFLFDQTLATFIESNINVEFSQMPLIAAVGTLYLLPTIVFFIIAQKLLLKSYSGGVKG</sequence>
<dbReference type="GO" id="GO:0005886">
    <property type="term" value="C:plasma membrane"/>
    <property type="evidence" value="ECO:0007669"/>
    <property type="project" value="UniProtKB-SubCell"/>
</dbReference>
<dbReference type="Gene3D" id="1.10.3720.10">
    <property type="entry name" value="MetI-like"/>
    <property type="match status" value="1"/>
</dbReference>
<dbReference type="PANTHER" id="PTHR32243:SF50">
    <property type="entry name" value="MALTOSE_MALTODEXTRIN TRANSPORT SYSTEM PERMEASE PROTEIN MALG"/>
    <property type="match status" value="1"/>
</dbReference>
<keyword evidence="5" id="KW-0762">Sugar transport</keyword>
<evidence type="ECO:0000256" key="7">
    <source>
        <dbReference type="ARBA" id="ARBA00022989"/>
    </source>
</evidence>
<dbReference type="InterPro" id="IPR000515">
    <property type="entry name" value="MetI-like"/>
</dbReference>
<feature type="transmembrane region" description="Helical" evidence="9">
    <location>
        <begin position="203"/>
        <end position="224"/>
    </location>
</feature>
<keyword evidence="6 9" id="KW-0812">Transmembrane</keyword>
<evidence type="ECO:0000313" key="12">
    <source>
        <dbReference type="Proteomes" id="UP000002061"/>
    </source>
</evidence>
<dbReference type="GeneID" id="9131022"/>
<proteinExistence type="inferred from homology"/>
<evidence type="ECO:0000256" key="9">
    <source>
        <dbReference type="RuleBase" id="RU363032"/>
    </source>
</evidence>
<dbReference type="RefSeq" id="WP_013099444.1">
    <property type="nucleotide sequence ID" value="NC_014122.1"/>
</dbReference>
<dbReference type="OrthoDB" id="57451at2157"/>
<feature type="transmembrane region" description="Helical" evidence="9">
    <location>
        <begin position="152"/>
        <end position="173"/>
    </location>
</feature>
<dbReference type="InterPro" id="IPR050901">
    <property type="entry name" value="BP-dep_ABC_trans_perm"/>
</dbReference>
<dbReference type="PANTHER" id="PTHR32243">
    <property type="entry name" value="MALTOSE TRANSPORT SYSTEM PERMEASE-RELATED"/>
    <property type="match status" value="1"/>
</dbReference>
<dbReference type="KEGG" id="mif:Metin_0024"/>
<comment type="subcellular location">
    <subcellularLocation>
        <location evidence="1 9">Cell membrane</location>
        <topology evidence="1 9">Multi-pass membrane protein</topology>
    </subcellularLocation>
</comment>
<comment type="similarity">
    <text evidence="2">Belongs to the binding-protein-dependent transport system permease family. MalFG subfamily.</text>
</comment>
<dbReference type="Proteomes" id="UP000002061">
    <property type="component" value="Chromosome"/>
</dbReference>
<reference evidence="11" key="1">
    <citation type="submission" date="2010-04" db="EMBL/GenBank/DDBJ databases">
        <title>Complete sequence of Methanocaldococcus infernus ME.</title>
        <authorList>
            <consortium name="US DOE Joint Genome Institute"/>
            <person name="Lucas S."/>
            <person name="Copeland A."/>
            <person name="Lapidus A."/>
            <person name="Cheng J.-F."/>
            <person name="Bruce D."/>
            <person name="Goodwin L."/>
            <person name="Pitluck S."/>
            <person name="Munk A.C."/>
            <person name="Detter J.C."/>
            <person name="Han C."/>
            <person name="Tapia R."/>
            <person name="Land M."/>
            <person name="Hauser L."/>
            <person name="Kyrpides N."/>
            <person name="Mikhailova N."/>
            <person name="Sieprawska-Lupa M."/>
            <person name="Whitman W.B."/>
            <person name="Woyke T."/>
        </authorList>
    </citation>
    <scope>NUCLEOTIDE SEQUENCE [LARGE SCALE GENOMIC DNA]</scope>
    <source>
        <strain evidence="11">ME</strain>
    </source>
</reference>
<feature type="domain" description="ABC transmembrane type-1" evidence="10">
    <location>
        <begin position="80"/>
        <end position="275"/>
    </location>
</feature>
<keyword evidence="3 9" id="KW-0813">Transport</keyword>
<keyword evidence="7 9" id="KW-1133">Transmembrane helix</keyword>